<dbReference type="SUPFAM" id="SSF52540">
    <property type="entry name" value="P-loop containing nucleoside triphosphate hydrolases"/>
    <property type="match status" value="1"/>
</dbReference>
<feature type="region of interest" description="Disordered" evidence="1">
    <location>
        <begin position="307"/>
        <end position="331"/>
    </location>
</feature>
<sequence length="723" mass="81944">MNYYSIASIRSILFEELRSTARKRSRSANGRTIAVFPQRRLRLTFRVELRANLEVWRCVPKEYDHLVPIRLEPRLGDWRAASRKFIGRIVTHFLFCPQKSRGPCSLERAVWAALCTGTGNLLSGVMVSTGPEYRKFKTIIDEECSKQDQLPNRPSRMGNCNRRVTYVFTARSDSRLVCENVSPMHCDGKFDEYRKEYIVNHALILDNRPPEMSHIVSSIRSKKKRKADSTNESFIDMAPNLDHQCIRPTLTTSNGVQFRFYSNNATTTTTTSTNSTINEAKRFKMASEDSKIAATITITTTEPIGCVSSSVKNDDDDPKAKSPARSGVVPRTGCPITTDAEYYWAIVTKWRGFDHGSIHLRSIDYAGDDLVGFESDSTASSTSGTNERKITYEYEFLETTDAEERVPGLHLNLPKLKTIPDIKTLTTEQAAFTSYVRKILSTGGGPKRLHVLSLTGPAGSGKTKCLDVLQDYNTLYVACKGQLVQDINQSCRVSMAVTWAKFGITLMGLSFFQWMNIAEAASNITPASRRNIFRTQQFYNLPSGPLAHLITKEFQIIYIDEFSMISYGEITLLLELLTLFKSRLIVVLVGDPAQMPPIRSHLGIENASLILKDWVEREFRLHIPMRFTEKSHADNMDKLRKIVLQKESPASVHEFVERHFVDRIALCPRFNVTIYYPSEPCPPLQFIERSKNESILVKCKTLSTLKEEQGWGEEEKTILLLST</sequence>
<dbReference type="AlphaFoldDB" id="A0AAU9VFG6"/>
<proteinExistence type="predicted"/>
<evidence type="ECO:0000313" key="2">
    <source>
        <dbReference type="EMBL" id="CAH2109208.1"/>
    </source>
</evidence>
<dbReference type="Proteomes" id="UP001153954">
    <property type="component" value="Unassembled WGS sequence"/>
</dbReference>
<dbReference type="EMBL" id="CAKOGL010000064">
    <property type="protein sequence ID" value="CAH2109208.1"/>
    <property type="molecule type" value="Genomic_DNA"/>
</dbReference>
<evidence type="ECO:0000256" key="1">
    <source>
        <dbReference type="SAM" id="MobiDB-lite"/>
    </source>
</evidence>
<comment type="caution">
    <text evidence="2">The sequence shown here is derived from an EMBL/GenBank/DDBJ whole genome shotgun (WGS) entry which is preliminary data.</text>
</comment>
<evidence type="ECO:0000313" key="3">
    <source>
        <dbReference type="Proteomes" id="UP001153954"/>
    </source>
</evidence>
<name>A0AAU9VFG6_EUPED</name>
<dbReference type="Pfam" id="PF13604">
    <property type="entry name" value="AAA_30"/>
    <property type="match status" value="1"/>
</dbReference>
<keyword evidence="3" id="KW-1185">Reference proteome</keyword>
<accession>A0AAU9VFG6</accession>
<gene>
    <name evidence="2" type="ORF">EEDITHA_LOCUS23067</name>
</gene>
<dbReference type="InterPro" id="IPR027417">
    <property type="entry name" value="P-loop_NTPase"/>
</dbReference>
<reference evidence="2" key="1">
    <citation type="submission" date="2022-03" db="EMBL/GenBank/DDBJ databases">
        <authorList>
            <person name="Tunstrom K."/>
        </authorList>
    </citation>
    <scope>NUCLEOTIDE SEQUENCE</scope>
</reference>
<protein>
    <submittedName>
        <fullName evidence="2">Uncharacterized protein</fullName>
    </submittedName>
</protein>
<dbReference type="Gene3D" id="3.40.50.300">
    <property type="entry name" value="P-loop containing nucleotide triphosphate hydrolases"/>
    <property type="match status" value="1"/>
</dbReference>
<organism evidence="2 3">
    <name type="scientific">Euphydryas editha</name>
    <name type="common">Edith's checkerspot</name>
    <dbReference type="NCBI Taxonomy" id="104508"/>
    <lineage>
        <taxon>Eukaryota</taxon>
        <taxon>Metazoa</taxon>
        <taxon>Ecdysozoa</taxon>
        <taxon>Arthropoda</taxon>
        <taxon>Hexapoda</taxon>
        <taxon>Insecta</taxon>
        <taxon>Pterygota</taxon>
        <taxon>Neoptera</taxon>
        <taxon>Endopterygota</taxon>
        <taxon>Lepidoptera</taxon>
        <taxon>Glossata</taxon>
        <taxon>Ditrysia</taxon>
        <taxon>Papilionoidea</taxon>
        <taxon>Nymphalidae</taxon>
        <taxon>Nymphalinae</taxon>
        <taxon>Euphydryas</taxon>
    </lineage>
</organism>